<evidence type="ECO:0000256" key="1">
    <source>
        <dbReference type="SAM" id="SignalP"/>
    </source>
</evidence>
<keyword evidence="3" id="KW-1185">Reference proteome</keyword>
<keyword evidence="1" id="KW-0732">Signal</keyword>
<comment type="caution">
    <text evidence="2">The sequence shown here is derived from an EMBL/GenBank/DDBJ whole genome shotgun (WGS) entry which is preliminary data.</text>
</comment>
<dbReference type="AlphaFoldDB" id="A0AAD6UCR7"/>
<gene>
    <name evidence="2" type="ORF">B0H15DRAFT_68039</name>
</gene>
<evidence type="ECO:0000313" key="2">
    <source>
        <dbReference type="EMBL" id="KAJ7095717.1"/>
    </source>
</evidence>
<evidence type="ECO:0000313" key="3">
    <source>
        <dbReference type="Proteomes" id="UP001222325"/>
    </source>
</evidence>
<organism evidence="2 3">
    <name type="scientific">Mycena belliarum</name>
    <dbReference type="NCBI Taxonomy" id="1033014"/>
    <lineage>
        <taxon>Eukaryota</taxon>
        <taxon>Fungi</taxon>
        <taxon>Dikarya</taxon>
        <taxon>Basidiomycota</taxon>
        <taxon>Agaricomycotina</taxon>
        <taxon>Agaricomycetes</taxon>
        <taxon>Agaricomycetidae</taxon>
        <taxon>Agaricales</taxon>
        <taxon>Marasmiineae</taxon>
        <taxon>Mycenaceae</taxon>
        <taxon>Mycena</taxon>
    </lineage>
</organism>
<feature type="signal peptide" evidence="1">
    <location>
        <begin position="1"/>
        <end position="20"/>
    </location>
</feature>
<dbReference type="Proteomes" id="UP001222325">
    <property type="component" value="Unassembled WGS sequence"/>
</dbReference>
<proteinExistence type="predicted"/>
<accession>A0AAD6UCR7</accession>
<sequence>MNPLVSLLTVISLLNFRVWSKALQVRLDSDHSNKHKALRPTVISLEEPTQESGPNVSPEYLLIVMQRPEDEANEVANMEADNAAMYYESEILGKSPRHRLRVRRTPDIDSFLPCAT</sequence>
<protein>
    <submittedName>
        <fullName evidence="2">Uncharacterized protein</fullName>
    </submittedName>
</protein>
<dbReference type="EMBL" id="JARJCN010000012">
    <property type="protein sequence ID" value="KAJ7095717.1"/>
    <property type="molecule type" value="Genomic_DNA"/>
</dbReference>
<reference evidence="2" key="1">
    <citation type="submission" date="2023-03" db="EMBL/GenBank/DDBJ databases">
        <title>Massive genome expansion in bonnet fungi (Mycena s.s.) driven by repeated elements and novel gene families across ecological guilds.</title>
        <authorList>
            <consortium name="Lawrence Berkeley National Laboratory"/>
            <person name="Harder C.B."/>
            <person name="Miyauchi S."/>
            <person name="Viragh M."/>
            <person name="Kuo A."/>
            <person name="Thoen E."/>
            <person name="Andreopoulos B."/>
            <person name="Lu D."/>
            <person name="Skrede I."/>
            <person name="Drula E."/>
            <person name="Henrissat B."/>
            <person name="Morin E."/>
            <person name="Kohler A."/>
            <person name="Barry K."/>
            <person name="LaButti K."/>
            <person name="Morin E."/>
            <person name="Salamov A."/>
            <person name="Lipzen A."/>
            <person name="Mereny Z."/>
            <person name="Hegedus B."/>
            <person name="Baldrian P."/>
            <person name="Stursova M."/>
            <person name="Weitz H."/>
            <person name="Taylor A."/>
            <person name="Grigoriev I.V."/>
            <person name="Nagy L.G."/>
            <person name="Martin F."/>
            <person name="Kauserud H."/>
        </authorList>
    </citation>
    <scope>NUCLEOTIDE SEQUENCE</scope>
    <source>
        <strain evidence="2">CBHHK173m</strain>
    </source>
</reference>
<feature type="chain" id="PRO_5042220111" evidence="1">
    <location>
        <begin position="21"/>
        <end position="116"/>
    </location>
</feature>
<name>A0AAD6UCR7_9AGAR</name>